<dbReference type="InterPro" id="IPR036249">
    <property type="entry name" value="Thioredoxin-like_sf"/>
</dbReference>
<feature type="compositionally biased region" description="Basic and acidic residues" evidence="1">
    <location>
        <begin position="575"/>
        <end position="586"/>
    </location>
</feature>
<dbReference type="InterPro" id="IPR006476">
    <property type="entry name" value="CHP01589_pln"/>
</dbReference>
<dbReference type="AlphaFoldDB" id="A0AAD3TFQ6"/>
<accession>A0AAD3TFQ6</accession>
<keyword evidence="3" id="KW-1185">Reference proteome</keyword>
<dbReference type="EMBL" id="BSYO01000034">
    <property type="protein sequence ID" value="GMH28331.1"/>
    <property type="molecule type" value="Genomic_DNA"/>
</dbReference>
<dbReference type="Proteomes" id="UP001279734">
    <property type="component" value="Unassembled WGS sequence"/>
</dbReference>
<evidence type="ECO:0000313" key="3">
    <source>
        <dbReference type="Proteomes" id="UP001279734"/>
    </source>
</evidence>
<proteinExistence type="predicted"/>
<evidence type="ECO:0000256" key="1">
    <source>
        <dbReference type="SAM" id="MobiDB-lite"/>
    </source>
</evidence>
<name>A0AAD3TFQ6_NEPGR</name>
<dbReference type="PANTHER" id="PTHR31871:SF1">
    <property type="entry name" value="HISTIDINE-TRNA LIGASE"/>
    <property type="match status" value="1"/>
</dbReference>
<feature type="region of interest" description="Disordered" evidence="1">
    <location>
        <begin position="565"/>
        <end position="588"/>
    </location>
</feature>
<gene>
    <name evidence="2" type="ORF">Nepgr_030174</name>
</gene>
<dbReference type="PANTHER" id="PTHR31871">
    <property type="entry name" value="OS02G0137100 PROTEIN"/>
    <property type="match status" value="1"/>
</dbReference>
<dbReference type="Pfam" id="PF09713">
    <property type="entry name" value="A_thal_3526"/>
    <property type="match status" value="1"/>
</dbReference>
<protein>
    <submittedName>
        <fullName evidence="2">Uncharacterized protein</fullName>
    </submittedName>
</protein>
<comment type="caution">
    <text evidence="2">The sequence shown here is derived from an EMBL/GenBank/DDBJ whole genome shotgun (WGS) entry which is preliminary data.</text>
</comment>
<reference evidence="2" key="1">
    <citation type="submission" date="2023-05" db="EMBL/GenBank/DDBJ databases">
        <title>Nepenthes gracilis genome sequencing.</title>
        <authorList>
            <person name="Fukushima K."/>
        </authorList>
    </citation>
    <scope>NUCLEOTIDE SEQUENCE</scope>
    <source>
        <strain evidence="2">SING2019-196</strain>
    </source>
</reference>
<dbReference type="Pfam" id="PF23733">
    <property type="entry name" value="GRXCR1-2_C"/>
    <property type="match status" value="1"/>
</dbReference>
<dbReference type="PROSITE" id="PS51354">
    <property type="entry name" value="GLUTAREDOXIN_2"/>
    <property type="match status" value="1"/>
</dbReference>
<organism evidence="2 3">
    <name type="scientific">Nepenthes gracilis</name>
    <name type="common">Slender pitcher plant</name>
    <dbReference type="NCBI Taxonomy" id="150966"/>
    <lineage>
        <taxon>Eukaryota</taxon>
        <taxon>Viridiplantae</taxon>
        <taxon>Streptophyta</taxon>
        <taxon>Embryophyta</taxon>
        <taxon>Tracheophyta</taxon>
        <taxon>Spermatophyta</taxon>
        <taxon>Magnoliopsida</taxon>
        <taxon>eudicotyledons</taxon>
        <taxon>Gunneridae</taxon>
        <taxon>Pentapetalae</taxon>
        <taxon>Caryophyllales</taxon>
        <taxon>Nepenthaceae</taxon>
        <taxon>Nepenthes</taxon>
    </lineage>
</organism>
<sequence length="746" mass="82158">MVSREDIKMVCMVQILIEQCIQLDMNREQTMSVLSQRAKIEPGFTELVWARLEDENCDFFEAYRLRLALKEQILLFNELLKKQAELMNQVQSPDSSSLPGTNGSDMTPVQQNSECYAVKTGPPMNPDNLHSTITPGLPAGFHNGGAFNNGAARLHDSVDPGFDLSIPSGRIDTIPNTLLAQGSNVRMMQRMNGGIIKSDSGFSSSPQYMFNIDGDILETTSNMGGASVACFGVEPTSQPLNESLLDVDPSSFSLLGQFPRTLSLSDLTADYSRCDILESYPRSPFISANIDNFLDSHERGEAQGHKRLDTVSEGLSYEHFGIPLSTLQQFDLEVSIVPKSNLAPSRDSLTPSTLKIPSKSYVFGNCLLMSDLCCQTVDLSVHGILGMTGLKFFILWSRSQRFVSRFFHLMAKFISKSVDQTPSISLSLPANFSSSLMVKSIPVLMTRPPFLPLVLHWKGNAHLVSLTSTNYGFLILIDRQPTTASTLSTISTIGICMINLNCRVRVAKALNELRFIVSGLRGQHLEAHGGARRRLQFPFGELCQGNRVTPFSLFKRQLIEEELNSNSSSKPLRKHLSEESLPEKLDPNVASSCQQASSSRQLGYNRSSVNRLTGSSTSISSLYSSVVSSPLSSLTTRSCQALGRYSAGFGIPIDERDIWLDSTYRKELQTAIGGGKAVSWLQVFIRGKYVGAAVEIKQLHGAGELAKLLEGFPVRDSSFLCHFCGDTRLLPCLDCSGSRKVFREED</sequence>
<dbReference type="NCBIfam" id="TIGR01589">
    <property type="entry name" value="A_thal_3526"/>
    <property type="match status" value="1"/>
</dbReference>
<dbReference type="Gene3D" id="3.40.30.10">
    <property type="entry name" value="Glutaredoxin"/>
    <property type="match status" value="1"/>
</dbReference>
<dbReference type="SUPFAM" id="SSF52833">
    <property type="entry name" value="Thioredoxin-like"/>
    <property type="match status" value="1"/>
</dbReference>
<evidence type="ECO:0000313" key="2">
    <source>
        <dbReference type="EMBL" id="GMH28331.1"/>
    </source>
</evidence>